<dbReference type="EMBL" id="CAFBMW010000027">
    <property type="protein sequence ID" value="CAB4954959.1"/>
    <property type="molecule type" value="Genomic_DNA"/>
</dbReference>
<evidence type="ECO:0000313" key="1">
    <source>
        <dbReference type="EMBL" id="CAB4954959.1"/>
    </source>
</evidence>
<protein>
    <submittedName>
        <fullName evidence="1">Unannotated protein</fullName>
    </submittedName>
</protein>
<reference evidence="1" key="1">
    <citation type="submission" date="2020-05" db="EMBL/GenBank/DDBJ databases">
        <authorList>
            <person name="Chiriac C."/>
            <person name="Salcher M."/>
            <person name="Ghai R."/>
            <person name="Kavagutti S V."/>
        </authorList>
    </citation>
    <scope>NUCLEOTIDE SEQUENCE</scope>
</reference>
<gene>
    <name evidence="1" type="ORF">UFOPK3662_02803</name>
</gene>
<accession>A0A6J7KKE3</accession>
<sequence length="357" mass="39381">MSKGTVDRVGEKIFDGLALSYPNALPDRLWIRDRLLWADGVSAIWPTHQPDRRTKAEELTLSELDLLREAGLFSESQVPFADDAAVQAGLEAALGLSGAEQRRFLDRVKERPGAFVEKFKADGRVDPNLRFYINKFPPSALETLLAHKVVRPAKDGHFVKVSSNAGARKLMSALADFARPVDARPVWHDPETDVAFATSAAPTDGAASRPAAVVKAQLPVVAPGRLVPIEALIEFRSKDRNEQRRQDYLGEVRRYAAKATDRHEGRDPSKVALERIERDLEKAVRGLQLSWKVVVDVAFDVADAVLPLLYAADDPKTAAQSFTKLGKIAAVNVIQLRENRAPAYLRSARREGLLPDA</sequence>
<name>A0A6J7KKE3_9ZZZZ</name>
<dbReference type="AlphaFoldDB" id="A0A6J7KKE3"/>
<organism evidence="1">
    <name type="scientific">freshwater metagenome</name>
    <dbReference type="NCBI Taxonomy" id="449393"/>
    <lineage>
        <taxon>unclassified sequences</taxon>
        <taxon>metagenomes</taxon>
        <taxon>ecological metagenomes</taxon>
    </lineage>
</organism>
<proteinExistence type="predicted"/>